<evidence type="ECO:0000313" key="3">
    <source>
        <dbReference type="Proteomes" id="UP000724874"/>
    </source>
</evidence>
<evidence type="ECO:0000256" key="1">
    <source>
        <dbReference type="SAM" id="Phobius"/>
    </source>
</evidence>
<organism evidence="2 3">
    <name type="scientific">Gymnopilus junonius</name>
    <name type="common">Spectacular rustgill mushroom</name>
    <name type="synonym">Gymnopilus spectabilis subsp. junonius</name>
    <dbReference type="NCBI Taxonomy" id="109634"/>
    <lineage>
        <taxon>Eukaryota</taxon>
        <taxon>Fungi</taxon>
        <taxon>Dikarya</taxon>
        <taxon>Basidiomycota</taxon>
        <taxon>Agaricomycotina</taxon>
        <taxon>Agaricomycetes</taxon>
        <taxon>Agaricomycetidae</taxon>
        <taxon>Agaricales</taxon>
        <taxon>Agaricineae</taxon>
        <taxon>Hymenogastraceae</taxon>
        <taxon>Gymnopilus</taxon>
    </lineage>
</organism>
<proteinExistence type="predicted"/>
<accession>A0A9P5THY2</accession>
<dbReference type="EMBL" id="JADNYJ010000146">
    <property type="protein sequence ID" value="KAF8879780.1"/>
    <property type="molecule type" value="Genomic_DNA"/>
</dbReference>
<feature type="transmembrane region" description="Helical" evidence="1">
    <location>
        <begin position="6"/>
        <end position="27"/>
    </location>
</feature>
<name>A0A9P5THY2_GYMJU</name>
<dbReference type="Proteomes" id="UP000724874">
    <property type="component" value="Unassembled WGS sequence"/>
</dbReference>
<feature type="non-terminal residue" evidence="2">
    <location>
        <position position="64"/>
    </location>
</feature>
<keyword evidence="1" id="KW-0472">Membrane</keyword>
<keyword evidence="3" id="KW-1185">Reference proteome</keyword>
<comment type="caution">
    <text evidence="2">The sequence shown here is derived from an EMBL/GenBank/DDBJ whole genome shotgun (WGS) entry which is preliminary data.</text>
</comment>
<dbReference type="AlphaFoldDB" id="A0A9P5THY2"/>
<protein>
    <submittedName>
        <fullName evidence="2">Uncharacterized protein</fullName>
    </submittedName>
</protein>
<evidence type="ECO:0000313" key="2">
    <source>
        <dbReference type="EMBL" id="KAF8879780.1"/>
    </source>
</evidence>
<sequence>MSWICGFFQILGIFYCDNVALIVDYLLALNFQSRLVSGHCVLSSCSASFHSIMEPDLPPFFLLQ</sequence>
<reference evidence="2" key="1">
    <citation type="submission" date="2020-11" db="EMBL/GenBank/DDBJ databases">
        <authorList>
            <consortium name="DOE Joint Genome Institute"/>
            <person name="Ahrendt S."/>
            <person name="Riley R."/>
            <person name="Andreopoulos W."/>
            <person name="LaButti K."/>
            <person name="Pangilinan J."/>
            <person name="Ruiz-duenas F.J."/>
            <person name="Barrasa J.M."/>
            <person name="Sanchez-Garcia M."/>
            <person name="Camarero S."/>
            <person name="Miyauchi S."/>
            <person name="Serrano A."/>
            <person name="Linde D."/>
            <person name="Babiker R."/>
            <person name="Drula E."/>
            <person name="Ayuso-Fernandez I."/>
            <person name="Pacheco R."/>
            <person name="Padilla G."/>
            <person name="Ferreira P."/>
            <person name="Barriuso J."/>
            <person name="Kellner H."/>
            <person name="Castanera R."/>
            <person name="Alfaro M."/>
            <person name="Ramirez L."/>
            <person name="Pisabarro A.G."/>
            <person name="Kuo A."/>
            <person name="Tritt A."/>
            <person name="Lipzen A."/>
            <person name="He G."/>
            <person name="Yan M."/>
            <person name="Ng V."/>
            <person name="Cullen D."/>
            <person name="Martin F."/>
            <person name="Rosso M.-N."/>
            <person name="Henrissat B."/>
            <person name="Hibbett D."/>
            <person name="Martinez A.T."/>
            <person name="Grigoriev I.V."/>
        </authorList>
    </citation>
    <scope>NUCLEOTIDE SEQUENCE</scope>
    <source>
        <strain evidence="2">AH 44721</strain>
    </source>
</reference>
<gene>
    <name evidence="2" type="ORF">CPB84DRAFT_1828368</name>
</gene>
<keyword evidence="1" id="KW-1133">Transmembrane helix</keyword>
<keyword evidence="1" id="KW-0812">Transmembrane</keyword>